<accession>A0A6J6FZX1</accession>
<proteinExistence type="predicted"/>
<gene>
    <name evidence="1" type="ORF">UFOPK1493_03701</name>
</gene>
<sequence length="311" mass="33820">MSLVYRRLQPSRAAVRNPGIAGRGRRAGLTEAIRSRTALVRYLGQRGDDPDEELENWEALSVPRAKRPLFLPSPMSSEWYDVVVSLAKASMSSESGGPMVRDRREEICRSGDVYFVLSDDDGEYSVSVVGVYPDPERGLLAAVRASDAFLAAPSGDILSLWSDEGDGFELYYPGDDDDDEDADVAADRPAVASWKRLTELSIIDESGVVLAGPGASSALPSSEEWLVVPSVETVHRALLDLDPMAHRVTIRRTVGRSRTLKGTASDAIGSGVANRLAAGWGHSHWYHLTHDAIHEVDVAAEEIVGRALRVR</sequence>
<evidence type="ECO:0000313" key="1">
    <source>
        <dbReference type="EMBL" id="CAB4590218.1"/>
    </source>
</evidence>
<dbReference type="AlphaFoldDB" id="A0A6J6FZX1"/>
<name>A0A6J6FZX1_9ZZZZ</name>
<reference evidence="1" key="1">
    <citation type="submission" date="2020-05" db="EMBL/GenBank/DDBJ databases">
        <authorList>
            <person name="Chiriac C."/>
            <person name="Salcher M."/>
            <person name="Ghai R."/>
            <person name="Kavagutti S V."/>
        </authorList>
    </citation>
    <scope>NUCLEOTIDE SEQUENCE</scope>
</reference>
<protein>
    <submittedName>
        <fullName evidence="1">Unannotated protein</fullName>
    </submittedName>
</protein>
<organism evidence="1">
    <name type="scientific">freshwater metagenome</name>
    <dbReference type="NCBI Taxonomy" id="449393"/>
    <lineage>
        <taxon>unclassified sequences</taxon>
        <taxon>metagenomes</taxon>
        <taxon>ecological metagenomes</taxon>
    </lineage>
</organism>
<dbReference type="EMBL" id="CAEZSR010000225">
    <property type="protein sequence ID" value="CAB4590218.1"/>
    <property type="molecule type" value="Genomic_DNA"/>
</dbReference>